<dbReference type="RefSeq" id="WP_123565577.1">
    <property type="nucleotide sequence ID" value="NZ_MOAM01000015.1"/>
</dbReference>
<dbReference type="EMBL" id="MOAM01000015">
    <property type="protein sequence ID" value="ROL75614.1"/>
    <property type="molecule type" value="Genomic_DNA"/>
</dbReference>
<sequence length="176" mass="19519">MTNVRHIFKSATTSPQAARDVIAMVLAEEILLPSRTLYLAAPWVTNIVIFDNSTGSFEGLNPEWSRRGIRLIEVLVAIASNNTQLDIRVRPEPHNKPFGKRLCAALKDAGLQDSLQWSEIPDFHTKGLLTDRVWIGGSMNLTERGISLNAESLVVDFNPQTVSSIRLEFANHGISL</sequence>
<dbReference type="InterPro" id="IPR025202">
    <property type="entry name" value="PLD-like_dom"/>
</dbReference>
<evidence type="ECO:0000313" key="3">
    <source>
        <dbReference type="Proteomes" id="UP000285286"/>
    </source>
</evidence>
<accession>A0A423DU96</accession>
<dbReference type="Proteomes" id="UP000285286">
    <property type="component" value="Unassembled WGS sequence"/>
</dbReference>
<evidence type="ECO:0000259" key="1">
    <source>
        <dbReference type="Pfam" id="PF13091"/>
    </source>
</evidence>
<name>A0A423DU96_9PSED</name>
<comment type="caution">
    <text evidence="2">The sequence shown here is derived from an EMBL/GenBank/DDBJ whole genome shotgun (WGS) entry which is preliminary data.</text>
</comment>
<proteinExistence type="predicted"/>
<dbReference type="NCBIfam" id="NF041068">
    <property type="entry name" value="DpdK"/>
    <property type="match status" value="1"/>
</dbReference>
<keyword evidence="3" id="KW-1185">Reference proteome</keyword>
<dbReference type="AlphaFoldDB" id="A0A423DU96"/>
<protein>
    <recommendedName>
        <fullName evidence="1">Phospholipase D-like domain-containing protein</fullName>
    </recommendedName>
</protein>
<evidence type="ECO:0000313" key="2">
    <source>
        <dbReference type="EMBL" id="ROL75614.1"/>
    </source>
</evidence>
<dbReference type="Pfam" id="PF13091">
    <property type="entry name" value="PLDc_2"/>
    <property type="match status" value="1"/>
</dbReference>
<dbReference type="Gene3D" id="3.30.870.10">
    <property type="entry name" value="Endonuclease Chain A"/>
    <property type="match status" value="1"/>
</dbReference>
<organism evidence="2 3">
    <name type="scientific">Pseudomonas vranovensis</name>
    <dbReference type="NCBI Taxonomy" id="321661"/>
    <lineage>
        <taxon>Bacteria</taxon>
        <taxon>Pseudomonadati</taxon>
        <taxon>Pseudomonadota</taxon>
        <taxon>Gammaproteobacteria</taxon>
        <taxon>Pseudomonadales</taxon>
        <taxon>Pseudomonadaceae</taxon>
        <taxon>Pseudomonas</taxon>
    </lineage>
</organism>
<gene>
    <name evidence="2" type="ORF">BHU25_09460</name>
</gene>
<dbReference type="SUPFAM" id="SSF56024">
    <property type="entry name" value="Phospholipase D/nuclease"/>
    <property type="match status" value="1"/>
</dbReference>
<reference evidence="2 3" key="1">
    <citation type="submission" date="2016-10" db="EMBL/GenBank/DDBJ databases">
        <title>Comparative genome analysis of multiple Pseudomonas spp. focuses on biocontrol and plant growth promoting traits.</title>
        <authorList>
            <person name="Tao X.-Y."/>
            <person name="Taylor C.G."/>
        </authorList>
    </citation>
    <scope>NUCLEOTIDE SEQUENCE [LARGE SCALE GENOMIC DNA]</scope>
    <source>
        <strain evidence="2 3">15D11</strain>
    </source>
</reference>
<feature type="domain" description="Phospholipase D-like" evidence="1">
    <location>
        <begin position="72"/>
        <end position="171"/>
    </location>
</feature>